<evidence type="ECO:0000256" key="1">
    <source>
        <dbReference type="SAM" id="Coils"/>
    </source>
</evidence>
<keyword evidence="1" id="KW-0175">Coiled coil</keyword>
<accession>A0AAX1F7V2</accession>
<dbReference type="Proteomes" id="UP000326695">
    <property type="component" value="Chromosome"/>
</dbReference>
<evidence type="ECO:0000256" key="2">
    <source>
        <dbReference type="SAM" id="SignalP"/>
    </source>
</evidence>
<dbReference type="AlphaFoldDB" id="A0AAX1F7V2"/>
<reference evidence="4" key="1">
    <citation type="journal article" date="2019" name="J. Anim. Genet.">
        <title>Description and whole genome sequencing of Eikenella exigua sp. nov., isolated from brain abscess and blood.</title>
        <authorList>
            <person name="Stormo K.A."/>
            <person name="Nygaard R.M."/>
            <person name="Bruvold T.S."/>
            <person name="Dimmen G."/>
            <person name="Lindemann P.C."/>
            <person name="Jordal S."/>
            <person name="Kommedal O."/>
        </authorList>
    </citation>
    <scope>NUCLEOTIDE SEQUENCE [LARGE SCALE GENOMIC DNA]</scope>
    <source>
        <strain evidence="4">PXX</strain>
    </source>
</reference>
<name>A0AAX1F7V2_9NEIS</name>
<organism evidence="3 4">
    <name type="scientific">Eikenella exigua</name>
    <dbReference type="NCBI Taxonomy" id="2528037"/>
    <lineage>
        <taxon>Bacteria</taxon>
        <taxon>Pseudomonadati</taxon>
        <taxon>Pseudomonadota</taxon>
        <taxon>Betaproteobacteria</taxon>
        <taxon>Neisseriales</taxon>
        <taxon>Neisseriaceae</taxon>
        <taxon>Eikenella</taxon>
    </lineage>
</organism>
<keyword evidence="4" id="KW-1185">Reference proteome</keyword>
<dbReference type="EMBL" id="CP038018">
    <property type="protein sequence ID" value="QED92142.1"/>
    <property type="molecule type" value="Genomic_DNA"/>
</dbReference>
<feature type="coiled-coil region" evidence="1">
    <location>
        <begin position="60"/>
        <end position="94"/>
    </location>
</feature>
<evidence type="ECO:0000313" key="4">
    <source>
        <dbReference type="Proteomes" id="UP000326695"/>
    </source>
</evidence>
<proteinExistence type="predicted"/>
<evidence type="ECO:0000313" key="3">
    <source>
        <dbReference type="EMBL" id="QED92142.1"/>
    </source>
</evidence>
<dbReference type="KEGG" id="eex:EZJ17_05580"/>
<sequence length="121" mass="13240">MILAELRRENMRIKGIMAGLCLLAAATPAWADDAAQTELLSAQMAYQEALKAQTDNGSRVSTLRTRLEAAQTALQQKQAEITQLQTQLNEADVAAQQSNTTLEEAGRRLDAAWTAVRGQQR</sequence>
<feature type="chain" id="PRO_5043443821" description="Peptidase M23" evidence="2">
    <location>
        <begin position="32"/>
        <end position="121"/>
    </location>
</feature>
<keyword evidence="2" id="KW-0732">Signal</keyword>
<feature type="signal peptide" evidence="2">
    <location>
        <begin position="1"/>
        <end position="31"/>
    </location>
</feature>
<evidence type="ECO:0008006" key="5">
    <source>
        <dbReference type="Google" id="ProtNLM"/>
    </source>
</evidence>
<protein>
    <recommendedName>
        <fullName evidence="5">Peptidase M23</fullName>
    </recommendedName>
</protein>
<gene>
    <name evidence="3" type="ORF">EZJ17_05580</name>
</gene>